<protein>
    <submittedName>
        <fullName evidence="3">DUF1080 domain-containing protein</fullName>
    </submittedName>
</protein>
<reference evidence="3" key="1">
    <citation type="submission" date="2022-09" db="EMBL/GenBank/DDBJ databases">
        <title>Diverse halophilic archaea isolated from saline environments.</title>
        <authorList>
            <person name="Cui H.-L."/>
        </authorList>
    </citation>
    <scope>NUCLEOTIDE SEQUENCE</scope>
    <source>
        <strain evidence="3">ZS-35-S2</strain>
    </source>
</reference>
<dbReference type="RefSeq" id="WP_260591720.1">
    <property type="nucleotide sequence ID" value="NZ_CP104003.1"/>
</dbReference>
<evidence type="ECO:0000313" key="3">
    <source>
        <dbReference type="EMBL" id="UWM52725.1"/>
    </source>
</evidence>
<dbReference type="Proteomes" id="UP001057580">
    <property type="component" value="Chromosome"/>
</dbReference>
<dbReference type="Gene3D" id="2.60.120.560">
    <property type="entry name" value="Exo-inulinase, domain 1"/>
    <property type="match status" value="3"/>
</dbReference>
<evidence type="ECO:0000259" key="2">
    <source>
        <dbReference type="Pfam" id="PF06439"/>
    </source>
</evidence>
<sequence length="2359" mass="251776">MTRYASDIPATQLFSADDLPLSKVLPTEGIDDLLDRLYFRSVEEAYDPATETTTLQYGAVVDPEAAFELPGLGGMQVVVGGDTAMLAAEFVGGPDTGALTLSGGIALRFPREWLRPVVETEDGWVDDPSREHVELGFGGGVTVDHEFDVTFEGSNRFTVEPAMIGDTGLVVEGSVAVDLSETTAHPSSAAMGLDPSWRGVVFDDLTLHLPEALDVPGAPAELSLEEFHVGGGGVSGTVSGDWDAGDATGSLFGMEFELRTVDIEFRESALVGAGARGTLTLPFFDGPVDLELGIAGDGTVTAALDDPDGLVSVDHDAYALEIDGLRFSTAGTPAVALSGTVTPKLVPDAPGVRIEELSVDADGNVRVEGGWLDLPDQYSIDFYGTTFEITAFGLGRNDDGSKWVGLDGSVTFVDELSAGASVDGLRVTWFDDGPRAGDAPQLSFEGIGVELEIPDAVRFKGAVSYTERTLDDGSTDHRFEGDIGLDLLALDVSVDGKLVVGQREEAGETFTYLAVYLGVDLPTGIPLFSTGLSLYGFAGLYAQNMSPALEDDEAWFTRDPDQESWYHRDPEGATGFGGDPPKWPARKGDLAFGAGVTLGTAADDGFSFSGNLLLVVAFPGPVVVLNGEATMLAKRSDLDSGEPNFSALAVLDGRAGTFTFGLDAQYRFGDGGELVDIGASVEAFYSLNDPTAWYVYIGRKEPREKRVRATIFSLFEANGYVMLDSRQLAVGAWYGFDESYSFGPLGVDLEAWLSGDAVLSFDPAHFSGVVAARGAVRLRAFGFTAGISLDATIAAEVFDPFHLLGKVRVALELPGFLPDPSATVTLEWGPRPEPPELSDPLAGVAIDHDLGTATWPLALDDDTPPADEDLPVVPLDGRPQLTFAAAVHDDGYDALATPDGTPDPVGENAHPVRPAYVRIGDPAANEGPVEVRYGLAAVRVERRTASGWESMPDVFGSWAPVPTLPEGDRTEGADPPMANTKLSLFTPNPFAYVRHTSGAWGDAMVERAGDYPCLAKRDCWTFEGTSLADFDVRATTLQGIPVTTVDRADSEPWPTFHHAATVPSDPPDVEDVFADGARRALTLGFVAPADTAGDDLGQYLVVDLPEPRKSVAIEVLADKYCDAIGLFGTDSEGESVTTFVERPEGTQRLTVTSREGTLDRVVLVAYYAGDTTATSSVGDLAVFSVCASTAALSDVGALEVARERTIREQVARLGDEAAVFDSHTTYRIAVETTLQARGLGEFDWFTEERTSTAYAYFRTDGPPTLASLSVPEGADPEQFESGLEDLRRYVRGTVPETLPARGERPSLPRPVYRAYDVGVRFNRTHVDRLYRSVGRDLALVLFDRNNRPARTADGRLHVVANRWGEQADLLLDVAERQWLRAVDRGECAGIDRAVVTRDDLLDAVVGLGVLDADEVYEARLLPRLLRDPFGDRAYYDGEPPWTAVTRGGASADWTVDGHPDLAGARAEPAGDGFRLQIRDPNAADGAPPSYVDADLSALTAGADVIRFAAAAGSKTVRITAVDPASATVEVDGSPSFTTSRWLVPGRGEVTQAAATPTGDDAFTCWVRDPVPGTPAPETWTDYRAAMTVTLDAPDAAAGLAVRYDADGGHLRYVVDAGADERRLVSDDGSTATVLETVPGPVDRGQPYALAIEAVDEELRVYEDDTLVATATADDALAGGVALVAHGPATFGELRVDDVSTDAPVAYRFAFTTSRFANVAHHLGSYADETWRATSADPIDATEGVALGDADTPPTADEGRAYAAAVDALDRPASDPPTRVEATVVGESDTPHALLLESPEPLDWTRTTLSLSHTTRGSAADVVPDGAKVTDVTYGADETVGLLLDRETDLSGHRVEFRHDGDGHVPPLVGALFVDDAADEQFVAYGRPDGVRRTADGAFVVDPDEAPETLFIDERFPAEAVWSVAFDAPGDAEVGLAFREGSDSGYRFTVGPDGRALVHYDVGGFDTLWADDTVVASSGPVALRVEAVDGRLTVYQDEIPVCAVDDPGGSDGRFGPVVNGDSPVTVTHVAVHETAARAGLFAESFDDPALDGWTVVDEPPETTRTSDWRVEDGTLAQHSNIYGFHGEPYGEPGTFLVTDEPFTDGRVTVRLRSDDDDAIGVMVRVRDEENYYRFSMDSERSYRRFDRQTDGITVPLWADEVSFEAGHEYLLTLDCEGDRFTGYLDGVELFSVRDSAHAAGALALYCRANVGAKFHDAHVTAAADQWVTYHRFEDESPRPAGTQLRLHAGPTPDRTGAGIVPVRVGEEPRLPTTGAALRLVGPDGVRHERWVAPASAFGPVTDVTLLRALDGTGVCCLVDGPLENGTYRLDVEYARDGEVRLTQAGDSTPERARLDLTVTD</sequence>
<dbReference type="GeneID" id="74943004"/>
<accession>A0A9E7U302</accession>
<dbReference type="InterPro" id="IPR010496">
    <property type="entry name" value="AL/BT2_dom"/>
</dbReference>
<name>A0A9E7U302_9EURY</name>
<keyword evidence="4" id="KW-1185">Reference proteome</keyword>
<feature type="region of interest" description="Disordered" evidence="1">
    <location>
        <begin position="2237"/>
        <end position="2256"/>
    </location>
</feature>
<proteinExistence type="predicted"/>
<organism evidence="3 4">
    <name type="scientific">Salinirubellus salinus</name>
    <dbReference type="NCBI Taxonomy" id="1364945"/>
    <lineage>
        <taxon>Archaea</taxon>
        <taxon>Methanobacteriati</taxon>
        <taxon>Methanobacteriota</taxon>
        <taxon>Stenosarchaea group</taxon>
        <taxon>Halobacteria</taxon>
        <taxon>Halobacteriales</taxon>
        <taxon>Natronomonadaceae</taxon>
        <taxon>Salinirubellus</taxon>
    </lineage>
</organism>
<evidence type="ECO:0000256" key="1">
    <source>
        <dbReference type="SAM" id="MobiDB-lite"/>
    </source>
</evidence>
<evidence type="ECO:0000313" key="4">
    <source>
        <dbReference type="Proteomes" id="UP001057580"/>
    </source>
</evidence>
<dbReference type="KEGG" id="ssai:N0B31_11240"/>
<gene>
    <name evidence="3" type="ORF">N0B31_11240</name>
</gene>
<dbReference type="GO" id="GO:0016787">
    <property type="term" value="F:hydrolase activity"/>
    <property type="evidence" value="ECO:0007669"/>
    <property type="project" value="InterPro"/>
</dbReference>
<dbReference type="Pfam" id="PF06439">
    <property type="entry name" value="3keto-disac_hyd"/>
    <property type="match status" value="1"/>
</dbReference>
<dbReference type="EMBL" id="CP104003">
    <property type="protein sequence ID" value="UWM52725.1"/>
    <property type="molecule type" value="Genomic_DNA"/>
</dbReference>
<feature type="domain" description="3-keto-alpha-glucoside-1,2-lyase/3-keto-2-hydroxy-glucal hydratase" evidence="2">
    <location>
        <begin position="2042"/>
        <end position="2202"/>
    </location>
</feature>